<name>A0ABD3QD60_9STRA</name>
<organism evidence="13 14">
    <name type="scientific">Cyclotella cryptica</name>
    <dbReference type="NCBI Taxonomy" id="29204"/>
    <lineage>
        <taxon>Eukaryota</taxon>
        <taxon>Sar</taxon>
        <taxon>Stramenopiles</taxon>
        <taxon>Ochrophyta</taxon>
        <taxon>Bacillariophyta</taxon>
        <taxon>Coscinodiscophyceae</taxon>
        <taxon>Thalassiosirophycidae</taxon>
        <taxon>Stephanodiscales</taxon>
        <taxon>Stephanodiscaceae</taxon>
        <taxon>Cyclotella</taxon>
    </lineage>
</organism>
<dbReference type="AlphaFoldDB" id="A0ABD3QD60"/>
<keyword evidence="12" id="KW-1133">Transmembrane helix</keyword>
<evidence type="ECO:0000256" key="6">
    <source>
        <dbReference type="PIRSR" id="PIRSR601382-1"/>
    </source>
</evidence>
<dbReference type="PANTHER" id="PTHR11742">
    <property type="entry name" value="MANNOSYL-OLIGOSACCHARIDE ALPHA-1,2-MANNOSIDASE-RELATED"/>
    <property type="match status" value="1"/>
</dbReference>
<keyword evidence="9" id="KW-0326">Glycosidase</keyword>
<feature type="transmembrane region" description="Helical" evidence="12">
    <location>
        <begin position="117"/>
        <end position="140"/>
    </location>
</feature>
<dbReference type="PANTHER" id="PTHR11742:SF6">
    <property type="entry name" value="MANNOSYL-OLIGOSACCHARIDE ALPHA-1,2-MANNOSIDASE IA-RELATED"/>
    <property type="match status" value="1"/>
</dbReference>
<keyword evidence="12" id="KW-0472">Membrane</keyword>
<reference evidence="13 14" key="1">
    <citation type="journal article" date="2020" name="G3 (Bethesda)">
        <title>Improved Reference Genome for Cyclotella cryptica CCMP332, a Model for Cell Wall Morphogenesis, Salinity Adaptation, and Lipid Production in Diatoms (Bacillariophyta).</title>
        <authorList>
            <person name="Roberts W.R."/>
            <person name="Downey K.M."/>
            <person name="Ruck E.C."/>
            <person name="Traller J.C."/>
            <person name="Alverson A.J."/>
        </authorList>
    </citation>
    <scope>NUCLEOTIDE SEQUENCE [LARGE SCALE GENOMIC DNA]</scope>
    <source>
        <strain evidence="13 14">CCMP332</strain>
    </source>
</reference>
<keyword evidence="14" id="KW-1185">Reference proteome</keyword>
<dbReference type="Proteomes" id="UP001516023">
    <property type="component" value="Unassembled WGS sequence"/>
</dbReference>
<dbReference type="SUPFAM" id="SSF48225">
    <property type="entry name" value="Seven-hairpin glycosidases"/>
    <property type="match status" value="1"/>
</dbReference>
<evidence type="ECO:0000256" key="12">
    <source>
        <dbReference type="SAM" id="Phobius"/>
    </source>
</evidence>
<keyword evidence="7" id="KW-0479">Metal-binding</keyword>
<dbReference type="GO" id="GO:0016798">
    <property type="term" value="F:hydrolase activity, acting on glycosyl bonds"/>
    <property type="evidence" value="ECO:0007669"/>
    <property type="project" value="UniProtKB-KW"/>
</dbReference>
<keyword evidence="4 9" id="KW-0378">Hydrolase</keyword>
<dbReference type="Gene3D" id="1.50.10.10">
    <property type="match status" value="1"/>
</dbReference>
<evidence type="ECO:0000313" key="13">
    <source>
        <dbReference type="EMBL" id="KAL3797864.1"/>
    </source>
</evidence>
<gene>
    <name evidence="13" type="ORF">HJC23_006902</name>
</gene>
<evidence type="ECO:0000256" key="9">
    <source>
        <dbReference type="RuleBase" id="RU361193"/>
    </source>
</evidence>
<keyword evidence="12" id="KW-0812">Transmembrane</keyword>
<evidence type="ECO:0000256" key="7">
    <source>
        <dbReference type="PIRSR" id="PIRSR601382-2"/>
    </source>
</evidence>
<evidence type="ECO:0000256" key="2">
    <source>
        <dbReference type="ARBA" id="ARBA00004922"/>
    </source>
</evidence>
<comment type="cofactor">
    <cofactor evidence="1 7">
        <name>Ca(2+)</name>
        <dbReference type="ChEBI" id="CHEBI:29108"/>
    </cofactor>
</comment>
<feature type="coiled-coil region" evidence="10">
    <location>
        <begin position="295"/>
        <end position="322"/>
    </location>
</feature>
<protein>
    <recommendedName>
        <fullName evidence="9">alpha-1,2-Mannosidase</fullName>
        <ecNumber evidence="9">3.2.1.-</ecNumber>
    </recommendedName>
</protein>
<dbReference type="PRINTS" id="PR00747">
    <property type="entry name" value="GLYHDRLASE47"/>
</dbReference>
<evidence type="ECO:0000256" key="4">
    <source>
        <dbReference type="ARBA" id="ARBA00022801"/>
    </source>
</evidence>
<evidence type="ECO:0000256" key="10">
    <source>
        <dbReference type="SAM" id="Coils"/>
    </source>
</evidence>
<keyword evidence="7" id="KW-0106">Calcium</keyword>
<dbReference type="FunFam" id="1.50.10.10:FF:000055">
    <property type="entry name" value="alpha-1,2-Mannosidase"/>
    <property type="match status" value="1"/>
</dbReference>
<feature type="active site" description="Proton donor" evidence="6">
    <location>
        <position position="484"/>
    </location>
</feature>
<keyword evidence="10" id="KW-0175">Coiled coil</keyword>
<feature type="active site" evidence="6">
    <location>
        <position position="757"/>
    </location>
</feature>
<evidence type="ECO:0000256" key="1">
    <source>
        <dbReference type="ARBA" id="ARBA00001913"/>
    </source>
</evidence>
<dbReference type="InterPro" id="IPR012341">
    <property type="entry name" value="6hp_glycosidase-like_sf"/>
</dbReference>
<accession>A0ABD3QD60</accession>
<dbReference type="EMBL" id="JABMIG020000051">
    <property type="protein sequence ID" value="KAL3797864.1"/>
    <property type="molecule type" value="Genomic_DNA"/>
</dbReference>
<dbReference type="Pfam" id="PF01532">
    <property type="entry name" value="Glyco_hydro_47"/>
    <property type="match status" value="1"/>
</dbReference>
<evidence type="ECO:0000256" key="5">
    <source>
        <dbReference type="ARBA" id="ARBA00023157"/>
    </source>
</evidence>
<evidence type="ECO:0000256" key="3">
    <source>
        <dbReference type="ARBA" id="ARBA00007658"/>
    </source>
</evidence>
<sequence length="856" mass="95247">MQMAMGTTEKPTAIRLWAFPGPCAPTAPTGLPPDPIQKIIAGDGRQYDKRLCSISEIEDCIPSGSPLLKTASFGSPTTLYQRLSFAMRLSPDSNTSLIGRRRGTPRKQNLVLNQKSILVLAALCAAIFLMGLVVGTHIFGTPNSNATNNSNNNGESQHKNAESSPLAAATANKHLSENIQNLILESAKAELIEKQQHEQEVEALKHGNVKEALHLKGMQAPGDANYNPHHAVDDVAQLEVPLNEAVEVGEGDGAMYAGDIGDHVLHEEEKKEIPKMELIEKEDMHNHFAEAVKNEAVESEKKKSLREKLHDLKAEAAEVVKHGLRGAIGNIQNKVTTDSKVDFVKGESSYYPYMTLPVPENYDFKKYEPLGGGRFAEYKDGDSPYAITDKLKEQSDELARSRRVHVLNAMKHVWKNYKEKAFGSDELHPISGRVTQNWGGMGTTLVDALDTLWLMGLKDEFWEGRDWVRDKLSNTPSGDVSGFETTIRSLGGLLSAYDLSGDKAFLEKAEDLGSRLLKAYDTKSGLPHGSVNLQNGASHNFGWFGNQFVLAEVGTQQIEYRYLSHATGKDEYAKKADRVFDILYEIMPEDGLLGEGLKEDSSGGAFFSKGKVSFGAMGDSTYEYMIKLWIQSGRKEQRFREMWDKSMNGVHSQLVQKSNPNGLTYLADRENGRLNHKMDHLACFMGGALAIGAYTDPMGLDSVRAQRDLKTAKALTYTCYQMYARSATGISPEFVQFGGSNDFSIPSSAPFYILRPEVVEAFYYLSALTGDPIYREWGWEVFQSIEKYCKTEYGYGSLKNVDNPSMPPEDRMESFFLAETMKYLYLLFDPDSEIDILNKHVFNTEAHPLKVFKDSN</sequence>
<proteinExistence type="inferred from homology"/>
<evidence type="ECO:0000256" key="11">
    <source>
        <dbReference type="SAM" id="MobiDB-lite"/>
    </source>
</evidence>
<dbReference type="InterPro" id="IPR050749">
    <property type="entry name" value="Glycosyl_Hydrolase_47"/>
</dbReference>
<feature type="binding site" evidence="7">
    <location>
        <position position="844"/>
    </location>
    <ligand>
        <name>Ca(2+)</name>
        <dbReference type="ChEBI" id="CHEBI:29108"/>
    </ligand>
</feature>
<evidence type="ECO:0000313" key="14">
    <source>
        <dbReference type="Proteomes" id="UP001516023"/>
    </source>
</evidence>
<comment type="pathway">
    <text evidence="2">Protein modification; protein glycosylation.</text>
</comment>
<comment type="caution">
    <text evidence="13">The sequence shown here is derived from an EMBL/GenBank/DDBJ whole genome shotgun (WGS) entry which is preliminary data.</text>
</comment>
<evidence type="ECO:0000256" key="8">
    <source>
        <dbReference type="PIRSR" id="PIRSR601382-3"/>
    </source>
</evidence>
<keyword evidence="5 8" id="KW-1015">Disulfide bond</keyword>
<feature type="disulfide bond" evidence="8">
    <location>
        <begin position="683"/>
        <end position="719"/>
    </location>
</feature>
<feature type="region of interest" description="Disordered" evidence="11">
    <location>
        <begin position="145"/>
        <end position="167"/>
    </location>
</feature>
<dbReference type="EC" id="3.2.1.-" evidence="9"/>
<dbReference type="InterPro" id="IPR036026">
    <property type="entry name" value="Seven-hairpin_glycosidases"/>
</dbReference>
<feature type="active site" evidence="6">
    <location>
        <position position="619"/>
    </location>
</feature>
<comment type="similarity">
    <text evidence="3 9">Belongs to the glycosyl hydrolase 47 family.</text>
</comment>
<dbReference type="InterPro" id="IPR001382">
    <property type="entry name" value="Glyco_hydro_47"/>
</dbReference>
<feature type="active site" description="Proton donor" evidence="6">
    <location>
        <position position="733"/>
    </location>
</feature>